<organism evidence="3">
    <name type="scientific">Schistocephalus solidus</name>
    <name type="common">Tapeworm</name>
    <dbReference type="NCBI Taxonomy" id="70667"/>
    <lineage>
        <taxon>Eukaryota</taxon>
        <taxon>Metazoa</taxon>
        <taxon>Spiralia</taxon>
        <taxon>Lophotrochozoa</taxon>
        <taxon>Platyhelminthes</taxon>
        <taxon>Cestoda</taxon>
        <taxon>Eucestoda</taxon>
        <taxon>Diphyllobothriidea</taxon>
        <taxon>Diphyllobothriidae</taxon>
        <taxon>Schistocephalus</taxon>
    </lineage>
</organism>
<gene>
    <name evidence="1" type="ORF">SSLN_LOCUS14779</name>
</gene>
<dbReference type="EMBL" id="UYSU01039308">
    <property type="protein sequence ID" value="VDM01165.1"/>
    <property type="molecule type" value="Genomic_DNA"/>
</dbReference>
<name>A0A183TE81_SCHSO</name>
<dbReference type="OrthoDB" id="413900at2759"/>
<accession>A0A183TE81</accession>
<reference evidence="1 2" key="2">
    <citation type="submission" date="2018-11" db="EMBL/GenBank/DDBJ databases">
        <authorList>
            <consortium name="Pathogen Informatics"/>
        </authorList>
    </citation>
    <scope>NUCLEOTIDE SEQUENCE [LARGE SCALE GENOMIC DNA]</scope>
    <source>
        <strain evidence="1 2">NST_G2</strain>
    </source>
</reference>
<sequence>MMRSDVVQNKFYGYLYALLSTEPNADKLAVLGDLKVQVRTDHAVCEEVSLGGCNDNDLLLPHTCAEQRL</sequence>
<evidence type="ECO:0000313" key="2">
    <source>
        <dbReference type="Proteomes" id="UP000275846"/>
    </source>
</evidence>
<dbReference type="Proteomes" id="UP000275846">
    <property type="component" value="Unassembled WGS sequence"/>
</dbReference>
<dbReference type="AlphaFoldDB" id="A0A183TE81"/>
<evidence type="ECO:0000313" key="3">
    <source>
        <dbReference type="WBParaSite" id="SSLN_0001533801-mRNA-1"/>
    </source>
</evidence>
<evidence type="ECO:0000313" key="1">
    <source>
        <dbReference type="EMBL" id="VDM01165.1"/>
    </source>
</evidence>
<reference evidence="3" key="1">
    <citation type="submission" date="2016-06" db="UniProtKB">
        <authorList>
            <consortium name="WormBaseParasite"/>
        </authorList>
    </citation>
    <scope>IDENTIFICATION</scope>
</reference>
<proteinExistence type="predicted"/>
<protein>
    <submittedName>
        <fullName evidence="3">Cystatin domain-containing protein</fullName>
    </submittedName>
</protein>
<keyword evidence="2" id="KW-1185">Reference proteome</keyword>
<dbReference type="WBParaSite" id="SSLN_0001533801-mRNA-1">
    <property type="protein sequence ID" value="SSLN_0001533801-mRNA-1"/>
    <property type="gene ID" value="SSLN_0001533801"/>
</dbReference>